<accession>A0AAD9V2U6</accession>
<reference evidence="2" key="1">
    <citation type="journal article" date="2023" name="G3 (Bethesda)">
        <title>Whole genome assembly and annotation of the endangered Caribbean coral Acropora cervicornis.</title>
        <authorList>
            <person name="Selwyn J.D."/>
            <person name="Vollmer S.V."/>
        </authorList>
    </citation>
    <scope>NUCLEOTIDE SEQUENCE</scope>
    <source>
        <strain evidence="2">K2</strain>
    </source>
</reference>
<dbReference type="InterPro" id="IPR001875">
    <property type="entry name" value="DED_dom"/>
</dbReference>
<name>A0AAD9V2U6_ACRCE</name>
<dbReference type="EMBL" id="JARQWQ010000041">
    <property type="protein sequence ID" value="KAK2559203.1"/>
    <property type="molecule type" value="Genomic_DNA"/>
</dbReference>
<sequence length="285" mass="33111">MALQSATHHQHFKWFKSFILNFESLLDNREEKRFWFWCCRCVPRRLESENVLKWIEFLVDNCELIAILSFLKEFLMKSRYTKLLEELEVLELCIALDHTLEKYSLVASRADSCREFTSTALVSSGSRVVNSGFEDIPSVSISMDEEGGMCCGTFCNTSREAVNLLVTAKTLNNEHFARLTKEGKDDIKEIMEILKAKLEQCEEWAAITAFLVIMGELYSSINSEERRGYLEPFARWMLRKGGLKEFENFTRKKQKANYKSPAFAAMMDFLQEIVHNIDMHLYAPT</sequence>
<keyword evidence="3" id="KW-1185">Reference proteome</keyword>
<evidence type="ECO:0000259" key="1">
    <source>
        <dbReference type="PROSITE" id="PS50168"/>
    </source>
</evidence>
<reference evidence="2" key="2">
    <citation type="journal article" date="2023" name="Science">
        <title>Genomic signatures of disease resistance in endangered staghorn corals.</title>
        <authorList>
            <person name="Vollmer S.V."/>
            <person name="Selwyn J.D."/>
            <person name="Despard B.A."/>
            <person name="Roesel C.L."/>
        </authorList>
    </citation>
    <scope>NUCLEOTIDE SEQUENCE</scope>
    <source>
        <strain evidence="2">K2</strain>
    </source>
</reference>
<dbReference type="Proteomes" id="UP001249851">
    <property type="component" value="Unassembled WGS sequence"/>
</dbReference>
<dbReference type="AlphaFoldDB" id="A0AAD9V2U6"/>
<evidence type="ECO:0000313" key="2">
    <source>
        <dbReference type="EMBL" id="KAK2559203.1"/>
    </source>
</evidence>
<proteinExistence type="predicted"/>
<feature type="domain" description="DED" evidence="1">
    <location>
        <begin position="14"/>
        <end position="89"/>
    </location>
</feature>
<evidence type="ECO:0000313" key="3">
    <source>
        <dbReference type="Proteomes" id="UP001249851"/>
    </source>
</evidence>
<comment type="caution">
    <text evidence="2">The sequence shown here is derived from an EMBL/GenBank/DDBJ whole genome shotgun (WGS) entry which is preliminary data.</text>
</comment>
<organism evidence="2 3">
    <name type="scientific">Acropora cervicornis</name>
    <name type="common">Staghorn coral</name>
    <dbReference type="NCBI Taxonomy" id="6130"/>
    <lineage>
        <taxon>Eukaryota</taxon>
        <taxon>Metazoa</taxon>
        <taxon>Cnidaria</taxon>
        <taxon>Anthozoa</taxon>
        <taxon>Hexacorallia</taxon>
        <taxon>Scleractinia</taxon>
        <taxon>Astrocoeniina</taxon>
        <taxon>Acroporidae</taxon>
        <taxon>Acropora</taxon>
    </lineage>
</organism>
<dbReference type="GO" id="GO:0042981">
    <property type="term" value="P:regulation of apoptotic process"/>
    <property type="evidence" value="ECO:0007669"/>
    <property type="project" value="InterPro"/>
</dbReference>
<protein>
    <recommendedName>
        <fullName evidence="1">DED domain-containing protein</fullName>
    </recommendedName>
</protein>
<dbReference type="PROSITE" id="PS50168">
    <property type="entry name" value="DED"/>
    <property type="match status" value="1"/>
</dbReference>
<gene>
    <name evidence="2" type="ORF">P5673_018339</name>
</gene>